<name>A0A6V7TY95_MELEN</name>
<dbReference type="Proteomes" id="UP000580250">
    <property type="component" value="Unassembled WGS sequence"/>
</dbReference>
<gene>
    <name evidence="3" type="ORF">MENT_LOCUS6056</name>
</gene>
<comment type="caution">
    <text evidence="3">The sequence shown here is derived from an EMBL/GenBank/DDBJ whole genome shotgun (WGS) entry which is preliminary data.</text>
</comment>
<evidence type="ECO:0000256" key="1">
    <source>
        <dbReference type="SAM" id="MobiDB-lite"/>
    </source>
</evidence>
<keyword evidence="2" id="KW-0472">Membrane</keyword>
<dbReference type="AlphaFoldDB" id="A0A6V7TY95"/>
<keyword evidence="2" id="KW-0812">Transmembrane</keyword>
<evidence type="ECO:0000313" key="3">
    <source>
        <dbReference type="EMBL" id="CAD2139234.1"/>
    </source>
</evidence>
<feature type="region of interest" description="Disordered" evidence="1">
    <location>
        <begin position="68"/>
        <end position="89"/>
    </location>
</feature>
<reference evidence="3 4" key="1">
    <citation type="submission" date="2020-08" db="EMBL/GenBank/DDBJ databases">
        <authorList>
            <person name="Koutsovoulos G."/>
            <person name="Danchin GJ E."/>
        </authorList>
    </citation>
    <scope>NUCLEOTIDE SEQUENCE [LARGE SCALE GENOMIC DNA]</scope>
</reference>
<accession>A0A6V7TY95</accession>
<proteinExistence type="predicted"/>
<evidence type="ECO:0000256" key="2">
    <source>
        <dbReference type="SAM" id="Phobius"/>
    </source>
</evidence>
<keyword evidence="2" id="KW-1133">Transmembrane helix</keyword>
<dbReference type="OrthoDB" id="5863744at2759"/>
<feature type="transmembrane region" description="Helical" evidence="2">
    <location>
        <begin position="123"/>
        <end position="144"/>
    </location>
</feature>
<dbReference type="EMBL" id="CAJEWN010000023">
    <property type="protein sequence ID" value="CAD2139234.1"/>
    <property type="molecule type" value="Genomic_DNA"/>
</dbReference>
<feature type="compositionally biased region" description="Low complexity" evidence="1">
    <location>
        <begin position="69"/>
        <end position="85"/>
    </location>
</feature>
<sequence length="169" mass="19912">MKQKLKELNKNCCCYYCNNEDKSDFKRRRKILVDENKNEFVATKKDKEIKNKFTTTRSPINSIRIGIESTSSSSSSSCSTPTTNSDNEEERKIILNKKEKLFFCFDHLGNIEFSSQFMRRFHWISQMGFFFGFVLFCLYFFLVYPNSRSTSVDPACRRDEAEWFASIPT</sequence>
<organism evidence="3 4">
    <name type="scientific">Meloidogyne enterolobii</name>
    <name type="common">Root-knot nematode worm</name>
    <name type="synonym">Meloidogyne mayaguensis</name>
    <dbReference type="NCBI Taxonomy" id="390850"/>
    <lineage>
        <taxon>Eukaryota</taxon>
        <taxon>Metazoa</taxon>
        <taxon>Ecdysozoa</taxon>
        <taxon>Nematoda</taxon>
        <taxon>Chromadorea</taxon>
        <taxon>Rhabditida</taxon>
        <taxon>Tylenchina</taxon>
        <taxon>Tylenchomorpha</taxon>
        <taxon>Tylenchoidea</taxon>
        <taxon>Meloidogynidae</taxon>
        <taxon>Meloidogyninae</taxon>
        <taxon>Meloidogyne</taxon>
    </lineage>
</organism>
<protein>
    <submittedName>
        <fullName evidence="3">Uncharacterized protein</fullName>
    </submittedName>
</protein>
<evidence type="ECO:0000313" key="4">
    <source>
        <dbReference type="Proteomes" id="UP000580250"/>
    </source>
</evidence>